<gene>
    <name evidence="7" type="ORF">SAMN05660420_00001</name>
</gene>
<dbReference type="EMBL" id="FNQN01000001">
    <property type="protein sequence ID" value="SDZ73416.1"/>
    <property type="molecule type" value="Genomic_DNA"/>
</dbReference>
<reference evidence="7 8" key="1">
    <citation type="submission" date="2016-10" db="EMBL/GenBank/DDBJ databases">
        <authorList>
            <person name="de Groot N.N."/>
        </authorList>
    </citation>
    <scope>NUCLEOTIDE SEQUENCE [LARGE SCALE GENOMIC DNA]</scope>
    <source>
        <strain evidence="7 8">DSM 7343</strain>
    </source>
</reference>
<feature type="non-terminal residue" evidence="7">
    <location>
        <position position="1"/>
    </location>
</feature>
<accession>A0A1H3VF69</accession>
<dbReference type="PANTHER" id="PTHR33217:SF5">
    <property type="entry name" value="MUTATOR FAMILY TRANSPOSASE"/>
    <property type="match status" value="1"/>
</dbReference>
<dbReference type="OrthoDB" id="9815585at2"/>
<evidence type="ECO:0000256" key="6">
    <source>
        <dbReference type="RuleBase" id="RU365089"/>
    </source>
</evidence>
<evidence type="ECO:0000256" key="2">
    <source>
        <dbReference type="ARBA" id="ARBA00010961"/>
    </source>
</evidence>
<evidence type="ECO:0000313" key="8">
    <source>
        <dbReference type="Proteomes" id="UP000199409"/>
    </source>
</evidence>
<keyword evidence="3 6" id="KW-0815">Transposition</keyword>
<dbReference type="Proteomes" id="UP000199409">
    <property type="component" value="Unassembled WGS sequence"/>
</dbReference>
<sequence length="93" mass="11084">KSWRNNWERITPLFSYPPDIRKAIYTTNAIESVNMSLRKVTKNRGSFPNDESMIKLMYLALQNISKKWTMPIRNWRSALNQFSIMFEGRMPLL</sequence>
<comment type="function">
    <text evidence="1 6">Required for the transposition of the insertion element.</text>
</comment>
<dbReference type="GO" id="GO:0006313">
    <property type="term" value="P:DNA transposition"/>
    <property type="evidence" value="ECO:0007669"/>
    <property type="project" value="UniProtKB-UniRule"/>
</dbReference>
<dbReference type="GO" id="GO:0003677">
    <property type="term" value="F:DNA binding"/>
    <property type="evidence" value="ECO:0007669"/>
    <property type="project" value="UniProtKB-UniRule"/>
</dbReference>
<dbReference type="PANTHER" id="PTHR33217">
    <property type="entry name" value="TRANSPOSASE FOR INSERTION SEQUENCE ELEMENT IS1081"/>
    <property type="match status" value="1"/>
</dbReference>
<dbReference type="AlphaFoldDB" id="A0A1H3VF69"/>
<proteinExistence type="inferred from homology"/>
<dbReference type="InterPro" id="IPR001207">
    <property type="entry name" value="Transposase_mutator"/>
</dbReference>
<name>A0A1H3VF69_9BACT</name>
<keyword evidence="8" id="KW-1185">Reference proteome</keyword>
<evidence type="ECO:0000313" key="7">
    <source>
        <dbReference type="EMBL" id="SDZ73416.1"/>
    </source>
</evidence>
<keyword evidence="4 6" id="KW-0238">DNA-binding</keyword>
<dbReference type="Pfam" id="PF00872">
    <property type="entry name" value="Transposase_mut"/>
    <property type="match status" value="1"/>
</dbReference>
<evidence type="ECO:0000256" key="4">
    <source>
        <dbReference type="ARBA" id="ARBA00023125"/>
    </source>
</evidence>
<protein>
    <recommendedName>
        <fullName evidence="6">Mutator family transposase</fullName>
    </recommendedName>
</protein>
<keyword evidence="5 6" id="KW-0233">DNA recombination</keyword>
<dbReference type="RefSeq" id="WP_139167424.1">
    <property type="nucleotide sequence ID" value="NZ_FNQN01000001.1"/>
</dbReference>
<evidence type="ECO:0000256" key="5">
    <source>
        <dbReference type="ARBA" id="ARBA00023172"/>
    </source>
</evidence>
<organism evidence="7 8">
    <name type="scientific">Desulfuromusa kysingii</name>
    <dbReference type="NCBI Taxonomy" id="37625"/>
    <lineage>
        <taxon>Bacteria</taxon>
        <taxon>Pseudomonadati</taxon>
        <taxon>Thermodesulfobacteriota</taxon>
        <taxon>Desulfuromonadia</taxon>
        <taxon>Desulfuromonadales</taxon>
        <taxon>Geopsychrobacteraceae</taxon>
        <taxon>Desulfuromusa</taxon>
    </lineage>
</organism>
<evidence type="ECO:0000256" key="3">
    <source>
        <dbReference type="ARBA" id="ARBA00022578"/>
    </source>
</evidence>
<comment type="similarity">
    <text evidence="2 6">Belongs to the transposase mutator family.</text>
</comment>
<dbReference type="STRING" id="37625.SAMN05660420_00001"/>
<dbReference type="GO" id="GO:0004803">
    <property type="term" value="F:transposase activity"/>
    <property type="evidence" value="ECO:0007669"/>
    <property type="project" value="UniProtKB-UniRule"/>
</dbReference>
<evidence type="ECO:0000256" key="1">
    <source>
        <dbReference type="ARBA" id="ARBA00002190"/>
    </source>
</evidence>
<keyword evidence="6" id="KW-0814">Transposable element</keyword>